<feature type="domain" description="C2H2-type" evidence="8">
    <location>
        <begin position="514"/>
        <end position="541"/>
    </location>
</feature>
<dbReference type="GO" id="GO:0003006">
    <property type="term" value="P:developmental process involved in reproduction"/>
    <property type="evidence" value="ECO:0007669"/>
    <property type="project" value="UniProtKB-ARBA"/>
</dbReference>
<sequence length="563" mass="64066">MAQQFRLKWSNHMNNVLDVVKNLFSTESLVDVTLACDGMSIKAHKVILSACSPFFQALLLENPCKHPIIIIPHMKYNDLKPLIDFMYEGEISVTRDQLTTLTKNAQELKIKGLAEISFEKTFSNESPMVSDHVITPPTNSSSPIKQAGHHVQEQSLNGLNCNNSKDEKAKSQPSNIEELSSNILVNTNYHCETSQDNDSSPNFELPESADTDNIQVDHSKSEEEIITPDDFSNSRNDVTSLHSKKNPESNTDSFSDASQMSMPFEAMSSNNQPERPQDINSQLIESYPSISPVPGPSHDTEDSMMMDQSSTSSLPEVYDEDNTNLGHVDSQAEGNSSAIRTIYFSKNVPDNEEEAKSGEEVSTSRKKWKYKCYKCNLLVASRGHLAIHMRTHTGERPFSCHVCGKTAIRQHDLQLHMRTHTGIKPYACPICGMKFNNSSNYRRHYKRRHPTAERVVQVCKLCDEQFDSKELLNGHLINQHAIQNSHVCVICQKSYKRQYDLKTHLRVHSKEKPYSCKVCFKLFSYKSNQIRHIRQHFKRPKTNPTVERQQRSKDPDYVPESDT</sequence>
<feature type="domain" description="BTB" evidence="7">
    <location>
        <begin position="30"/>
        <end position="95"/>
    </location>
</feature>
<dbReference type="SMART" id="SM00355">
    <property type="entry name" value="ZnF_C2H2"/>
    <property type="match status" value="6"/>
</dbReference>
<keyword evidence="1" id="KW-0479">Metal-binding</keyword>
<feature type="region of interest" description="Disordered" evidence="6">
    <location>
        <begin position="538"/>
        <end position="563"/>
    </location>
</feature>
<dbReference type="PROSITE" id="PS00028">
    <property type="entry name" value="ZINC_FINGER_C2H2_1"/>
    <property type="match status" value="4"/>
</dbReference>
<feature type="compositionally biased region" description="Low complexity" evidence="6">
    <location>
        <begin position="303"/>
        <end position="313"/>
    </location>
</feature>
<dbReference type="GO" id="GO:0006357">
    <property type="term" value="P:regulation of transcription by RNA polymerase II"/>
    <property type="evidence" value="ECO:0007669"/>
    <property type="project" value="TreeGrafter"/>
</dbReference>
<dbReference type="Pfam" id="PF00096">
    <property type="entry name" value="zf-C2H2"/>
    <property type="match status" value="5"/>
</dbReference>
<dbReference type="FunFam" id="3.30.160.60:FF:000065">
    <property type="entry name" value="B-cell CLL/lymphoma 6, member B"/>
    <property type="match status" value="1"/>
</dbReference>
<keyword evidence="4" id="KW-0539">Nucleus</keyword>
<feature type="compositionally biased region" description="Polar residues" evidence="6">
    <location>
        <begin position="230"/>
        <end position="241"/>
    </location>
</feature>
<dbReference type="PROSITE" id="PS50157">
    <property type="entry name" value="ZINC_FINGER_C2H2_2"/>
    <property type="match status" value="5"/>
</dbReference>
<evidence type="ECO:0000256" key="3">
    <source>
        <dbReference type="ARBA" id="ARBA00022833"/>
    </source>
</evidence>
<dbReference type="InterPro" id="IPR000210">
    <property type="entry name" value="BTB/POZ_dom"/>
</dbReference>
<name>A0AAV2AAX5_9ARAC</name>
<evidence type="ECO:0000256" key="4">
    <source>
        <dbReference type="ARBA" id="ARBA00023242"/>
    </source>
</evidence>
<feature type="domain" description="C2H2-type" evidence="8">
    <location>
        <begin position="398"/>
        <end position="425"/>
    </location>
</feature>
<feature type="region of interest" description="Disordered" evidence="6">
    <location>
        <begin position="191"/>
        <end position="257"/>
    </location>
</feature>
<dbReference type="AlphaFoldDB" id="A0AAV2AAX5"/>
<evidence type="ECO:0000256" key="1">
    <source>
        <dbReference type="ARBA" id="ARBA00022723"/>
    </source>
</evidence>
<dbReference type="GO" id="GO:0005634">
    <property type="term" value="C:nucleus"/>
    <property type="evidence" value="ECO:0007669"/>
    <property type="project" value="UniProtKB-ARBA"/>
</dbReference>
<feature type="domain" description="C2H2-type" evidence="8">
    <location>
        <begin position="486"/>
        <end position="513"/>
    </location>
</feature>
<dbReference type="SUPFAM" id="SSF54695">
    <property type="entry name" value="POZ domain"/>
    <property type="match status" value="1"/>
</dbReference>
<proteinExistence type="predicted"/>
<dbReference type="Pfam" id="PF00651">
    <property type="entry name" value="BTB"/>
    <property type="match status" value="1"/>
</dbReference>
<evidence type="ECO:0000259" key="8">
    <source>
        <dbReference type="PROSITE" id="PS50157"/>
    </source>
</evidence>
<feature type="compositionally biased region" description="Polar residues" evidence="6">
    <location>
        <begin position="248"/>
        <end position="257"/>
    </location>
</feature>
<dbReference type="InterPro" id="IPR036236">
    <property type="entry name" value="Znf_C2H2_sf"/>
</dbReference>
<dbReference type="FunFam" id="3.30.160.60:FF:000446">
    <property type="entry name" value="Zinc finger protein"/>
    <property type="match status" value="1"/>
</dbReference>
<dbReference type="PANTHER" id="PTHR23110">
    <property type="entry name" value="BTB DOMAIN TRANSCRIPTION FACTOR"/>
    <property type="match status" value="1"/>
</dbReference>
<dbReference type="FunFam" id="3.30.160.60:FF:002343">
    <property type="entry name" value="Zinc finger protein 33A"/>
    <property type="match status" value="1"/>
</dbReference>
<reference evidence="9 10" key="1">
    <citation type="submission" date="2024-04" db="EMBL/GenBank/DDBJ databases">
        <authorList>
            <person name="Rising A."/>
            <person name="Reimegard J."/>
            <person name="Sonavane S."/>
            <person name="Akerstrom W."/>
            <person name="Nylinder S."/>
            <person name="Hedman E."/>
            <person name="Kallberg Y."/>
        </authorList>
    </citation>
    <scope>NUCLEOTIDE SEQUENCE [LARGE SCALE GENOMIC DNA]</scope>
</reference>
<dbReference type="Gene3D" id="3.30.710.10">
    <property type="entry name" value="Potassium Channel Kv1.1, Chain A"/>
    <property type="match status" value="1"/>
</dbReference>
<comment type="caution">
    <text evidence="9">The sequence shown here is derived from an EMBL/GenBank/DDBJ whole genome shotgun (WGS) entry which is preliminary data.</text>
</comment>
<keyword evidence="10" id="KW-1185">Reference proteome</keyword>
<dbReference type="GO" id="GO:0048513">
    <property type="term" value="P:animal organ development"/>
    <property type="evidence" value="ECO:0007669"/>
    <property type="project" value="UniProtKB-ARBA"/>
</dbReference>
<feature type="compositionally biased region" description="Polar residues" evidence="6">
    <location>
        <begin position="153"/>
        <end position="163"/>
    </location>
</feature>
<feature type="domain" description="C2H2-type" evidence="8">
    <location>
        <begin position="426"/>
        <end position="454"/>
    </location>
</feature>
<dbReference type="InterPro" id="IPR051095">
    <property type="entry name" value="Dros_DevTransReg"/>
</dbReference>
<evidence type="ECO:0000256" key="2">
    <source>
        <dbReference type="ARBA" id="ARBA00022771"/>
    </source>
</evidence>
<dbReference type="PROSITE" id="PS50097">
    <property type="entry name" value="BTB"/>
    <property type="match status" value="1"/>
</dbReference>
<dbReference type="EMBL" id="CAXIEN010000125">
    <property type="protein sequence ID" value="CAL1279783.1"/>
    <property type="molecule type" value="Genomic_DNA"/>
</dbReference>
<dbReference type="PANTHER" id="PTHR23110:SF109">
    <property type="entry name" value="FI07618P-RELATED"/>
    <property type="match status" value="1"/>
</dbReference>
<organism evidence="9 10">
    <name type="scientific">Larinioides sclopetarius</name>
    <dbReference type="NCBI Taxonomy" id="280406"/>
    <lineage>
        <taxon>Eukaryota</taxon>
        <taxon>Metazoa</taxon>
        <taxon>Ecdysozoa</taxon>
        <taxon>Arthropoda</taxon>
        <taxon>Chelicerata</taxon>
        <taxon>Arachnida</taxon>
        <taxon>Araneae</taxon>
        <taxon>Araneomorphae</taxon>
        <taxon>Entelegynae</taxon>
        <taxon>Araneoidea</taxon>
        <taxon>Araneidae</taxon>
        <taxon>Larinioides</taxon>
    </lineage>
</organism>
<gene>
    <name evidence="9" type="ORF">LARSCL_LOCUS10587</name>
</gene>
<dbReference type="SMART" id="SM00225">
    <property type="entry name" value="BTB"/>
    <property type="match status" value="1"/>
</dbReference>
<dbReference type="SUPFAM" id="SSF57667">
    <property type="entry name" value="beta-beta-alpha zinc fingers"/>
    <property type="match status" value="3"/>
</dbReference>
<keyword evidence="3" id="KW-0862">Zinc</keyword>
<dbReference type="GO" id="GO:0008270">
    <property type="term" value="F:zinc ion binding"/>
    <property type="evidence" value="ECO:0007669"/>
    <property type="project" value="UniProtKB-KW"/>
</dbReference>
<accession>A0AAV2AAX5</accession>
<dbReference type="GO" id="GO:0048666">
    <property type="term" value="P:neuron development"/>
    <property type="evidence" value="ECO:0007669"/>
    <property type="project" value="UniProtKB-ARBA"/>
</dbReference>
<evidence type="ECO:0000256" key="5">
    <source>
        <dbReference type="PROSITE-ProRule" id="PRU00042"/>
    </source>
</evidence>
<evidence type="ECO:0000256" key="6">
    <source>
        <dbReference type="SAM" id="MobiDB-lite"/>
    </source>
</evidence>
<dbReference type="InterPro" id="IPR013087">
    <property type="entry name" value="Znf_C2H2_type"/>
</dbReference>
<protein>
    <submittedName>
        <fullName evidence="9">Uncharacterized protein</fullName>
    </submittedName>
</protein>
<dbReference type="Proteomes" id="UP001497382">
    <property type="component" value="Unassembled WGS sequence"/>
</dbReference>
<evidence type="ECO:0000313" key="10">
    <source>
        <dbReference type="Proteomes" id="UP001497382"/>
    </source>
</evidence>
<keyword evidence="2 5" id="KW-0863">Zinc-finger</keyword>
<feature type="domain" description="C2H2-type" evidence="8">
    <location>
        <begin position="370"/>
        <end position="397"/>
    </location>
</feature>
<feature type="region of interest" description="Disordered" evidence="6">
    <location>
        <begin position="286"/>
        <end position="316"/>
    </location>
</feature>
<dbReference type="CDD" id="cd18315">
    <property type="entry name" value="BTB_POZ_BAB-like"/>
    <property type="match status" value="1"/>
</dbReference>
<dbReference type="Gene3D" id="3.30.160.60">
    <property type="entry name" value="Classic Zinc Finger"/>
    <property type="match status" value="5"/>
</dbReference>
<feature type="compositionally biased region" description="Polar residues" evidence="6">
    <location>
        <begin position="191"/>
        <end position="202"/>
    </location>
</feature>
<evidence type="ECO:0000313" key="9">
    <source>
        <dbReference type="EMBL" id="CAL1279783.1"/>
    </source>
</evidence>
<dbReference type="InterPro" id="IPR011333">
    <property type="entry name" value="SKP1/BTB/POZ_sf"/>
</dbReference>
<feature type="region of interest" description="Disordered" evidence="6">
    <location>
        <begin position="127"/>
        <end position="177"/>
    </location>
</feature>
<evidence type="ECO:0000259" key="7">
    <source>
        <dbReference type="PROSITE" id="PS50097"/>
    </source>
</evidence>